<dbReference type="Gene3D" id="1.10.10.10">
    <property type="entry name" value="Winged helix-like DNA-binding domain superfamily/Winged helix DNA-binding domain"/>
    <property type="match status" value="1"/>
</dbReference>
<feature type="domain" description="HTH rpiR-type" evidence="2">
    <location>
        <begin position="6"/>
        <end position="82"/>
    </location>
</feature>
<dbReference type="PANTHER" id="PTHR30514">
    <property type="entry name" value="GLUCOKINASE"/>
    <property type="match status" value="1"/>
</dbReference>
<feature type="compositionally biased region" description="Low complexity" evidence="1">
    <location>
        <begin position="207"/>
        <end position="223"/>
    </location>
</feature>
<proteinExistence type="predicted"/>
<evidence type="ECO:0000313" key="4">
    <source>
        <dbReference type="Proteomes" id="UP001501102"/>
    </source>
</evidence>
<dbReference type="InterPro" id="IPR000281">
    <property type="entry name" value="HTH_RpiR"/>
</dbReference>
<dbReference type="EMBL" id="BAAAXZ010000021">
    <property type="protein sequence ID" value="GAA2912531.1"/>
    <property type="molecule type" value="Genomic_DNA"/>
</dbReference>
<feature type="compositionally biased region" description="Basic residues" evidence="1">
    <location>
        <begin position="117"/>
        <end position="150"/>
    </location>
</feature>
<sequence length="232" mass="24398">MPPPPAALAAKVRTLAPSMTRSMQRVADALVADPAGTAALTVTALAERTGTSEATVVRTARILGYPGYRHLRLALAGLAASRRPAGPRAVTPDITVDDSAGPGRRQARPRGGALPGRHGRRPRHHGPGGGRGRARHGPPHRRLRHRRLPPRRQDLVQKLLRIGRIAHAPGDPHLAVTTAVQLRPGDVALAISHSGATTDVIEPLRPPSSTARPRSRSPAARTAGSDSTPITS</sequence>
<feature type="region of interest" description="Disordered" evidence="1">
    <location>
        <begin position="81"/>
        <end position="152"/>
    </location>
</feature>
<gene>
    <name evidence="3" type="ORF">GCM10020221_05340</name>
</gene>
<dbReference type="SUPFAM" id="SSF53697">
    <property type="entry name" value="SIS domain"/>
    <property type="match status" value="1"/>
</dbReference>
<dbReference type="InterPro" id="IPR036388">
    <property type="entry name" value="WH-like_DNA-bd_sf"/>
</dbReference>
<dbReference type="InterPro" id="IPR047640">
    <property type="entry name" value="RpiR-like"/>
</dbReference>
<dbReference type="Gene3D" id="3.40.50.10490">
    <property type="entry name" value="Glucose-6-phosphate isomerase like protein, domain 1"/>
    <property type="match status" value="1"/>
</dbReference>
<reference evidence="4" key="1">
    <citation type="journal article" date="2019" name="Int. J. Syst. Evol. Microbiol.">
        <title>The Global Catalogue of Microorganisms (GCM) 10K type strain sequencing project: providing services to taxonomists for standard genome sequencing and annotation.</title>
        <authorList>
            <consortium name="The Broad Institute Genomics Platform"/>
            <consortium name="The Broad Institute Genome Sequencing Center for Infectious Disease"/>
            <person name="Wu L."/>
            <person name="Ma J."/>
        </authorList>
    </citation>
    <scope>NUCLEOTIDE SEQUENCE [LARGE SCALE GENOMIC DNA]</scope>
    <source>
        <strain evidence="4">JCM 4087</strain>
    </source>
</reference>
<name>A0ABP6IWZ9_STRTU</name>
<feature type="region of interest" description="Disordered" evidence="1">
    <location>
        <begin position="198"/>
        <end position="232"/>
    </location>
</feature>
<evidence type="ECO:0000259" key="2">
    <source>
        <dbReference type="PROSITE" id="PS51071"/>
    </source>
</evidence>
<dbReference type="Proteomes" id="UP001501102">
    <property type="component" value="Unassembled WGS sequence"/>
</dbReference>
<dbReference type="Pfam" id="PF01418">
    <property type="entry name" value="HTH_6"/>
    <property type="match status" value="1"/>
</dbReference>
<evidence type="ECO:0000313" key="3">
    <source>
        <dbReference type="EMBL" id="GAA2912531.1"/>
    </source>
</evidence>
<dbReference type="InterPro" id="IPR009057">
    <property type="entry name" value="Homeodomain-like_sf"/>
</dbReference>
<dbReference type="SUPFAM" id="SSF46689">
    <property type="entry name" value="Homeodomain-like"/>
    <property type="match status" value="1"/>
</dbReference>
<protein>
    <recommendedName>
        <fullName evidence="2">HTH rpiR-type domain-containing protein</fullName>
    </recommendedName>
</protein>
<dbReference type="PROSITE" id="PS51071">
    <property type="entry name" value="HTH_RPIR"/>
    <property type="match status" value="1"/>
</dbReference>
<comment type="caution">
    <text evidence="3">The sequence shown here is derived from an EMBL/GenBank/DDBJ whole genome shotgun (WGS) entry which is preliminary data.</text>
</comment>
<feature type="compositionally biased region" description="Low complexity" evidence="1">
    <location>
        <begin position="101"/>
        <end position="116"/>
    </location>
</feature>
<organism evidence="3 4">
    <name type="scientific">Streptomyces thioluteus</name>
    <dbReference type="NCBI Taxonomy" id="66431"/>
    <lineage>
        <taxon>Bacteria</taxon>
        <taxon>Bacillati</taxon>
        <taxon>Actinomycetota</taxon>
        <taxon>Actinomycetes</taxon>
        <taxon>Kitasatosporales</taxon>
        <taxon>Streptomycetaceae</taxon>
        <taxon>Streptomyces</taxon>
    </lineage>
</organism>
<accession>A0ABP6IWZ9</accession>
<keyword evidence="4" id="KW-1185">Reference proteome</keyword>
<evidence type="ECO:0000256" key="1">
    <source>
        <dbReference type="SAM" id="MobiDB-lite"/>
    </source>
</evidence>
<dbReference type="PANTHER" id="PTHR30514:SF1">
    <property type="entry name" value="HTH-TYPE TRANSCRIPTIONAL REGULATOR HEXR-RELATED"/>
    <property type="match status" value="1"/>
</dbReference>
<dbReference type="InterPro" id="IPR046348">
    <property type="entry name" value="SIS_dom_sf"/>
</dbReference>